<dbReference type="InterPro" id="IPR042531">
    <property type="entry name" value="PLC-beta_C_sf"/>
</dbReference>
<evidence type="ECO:0000256" key="11">
    <source>
        <dbReference type="ARBA" id="ARBA00022963"/>
    </source>
</evidence>
<dbReference type="InterPro" id="IPR001711">
    <property type="entry name" value="PLipase_C_Pinositol-sp_Y"/>
</dbReference>
<evidence type="ECO:0000259" key="20">
    <source>
        <dbReference type="PROSITE" id="PS50008"/>
    </source>
</evidence>
<dbReference type="FunFam" id="2.60.40.150:FF:000008">
    <property type="entry name" value="1-phosphatidylinositol 4,5-bisphosphate phosphodiesterase"/>
    <property type="match status" value="1"/>
</dbReference>
<dbReference type="PANTHER" id="PTHR10336">
    <property type="entry name" value="PHOSPHOINOSITIDE-SPECIFIC PHOSPHOLIPASE C FAMILY PROTEIN"/>
    <property type="match status" value="1"/>
</dbReference>
<dbReference type="SUPFAM" id="SSF50729">
    <property type="entry name" value="PH domain-like"/>
    <property type="match status" value="1"/>
</dbReference>
<organism evidence="21 22">
    <name type="scientific">Scophthalmus maximus</name>
    <name type="common">Turbot</name>
    <name type="synonym">Psetta maxima</name>
    <dbReference type="NCBI Taxonomy" id="52904"/>
    <lineage>
        <taxon>Eukaryota</taxon>
        <taxon>Metazoa</taxon>
        <taxon>Chordata</taxon>
        <taxon>Craniata</taxon>
        <taxon>Vertebrata</taxon>
        <taxon>Euteleostomi</taxon>
        <taxon>Actinopterygii</taxon>
        <taxon>Neopterygii</taxon>
        <taxon>Teleostei</taxon>
        <taxon>Neoteleostei</taxon>
        <taxon>Acanthomorphata</taxon>
        <taxon>Carangaria</taxon>
        <taxon>Pleuronectiformes</taxon>
        <taxon>Pleuronectoidei</taxon>
        <taxon>Scophthalmidae</taxon>
        <taxon>Scophthalmus</taxon>
    </lineage>
</organism>
<evidence type="ECO:0000256" key="1">
    <source>
        <dbReference type="ARBA" id="ARBA00001913"/>
    </source>
</evidence>
<comment type="cofactor">
    <cofactor evidence="1">
        <name>Ca(2+)</name>
        <dbReference type="ChEBI" id="CHEBI:29108"/>
    </cofactor>
</comment>
<dbReference type="CDD" id="cd08591">
    <property type="entry name" value="PI-PLCc_beta"/>
    <property type="match status" value="1"/>
</dbReference>
<feature type="compositionally biased region" description="Acidic residues" evidence="18">
    <location>
        <begin position="502"/>
        <end position="515"/>
    </location>
</feature>
<gene>
    <name evidence="21" type="ORF">SMAX5B_008584</name>
</gene>
<dbReference type="GO" id="GO:0005516">
    <property type="term" value="F:calmodulin binding"/>
    <property type="evidence" value="ECO:0007669"/>
    <property type="project" value="TreeGrafter"/>
</dbReference>
<keyword evidence="5" id="KW-0813">Transport</keyword>
<evidence type="ECO:0000256" key="12">
    <source>
        <dbReference type="ARBA" id="ARBA00023098"/>
    </source>
</evidence>
<feature type="domain" description="PI-PLC Y-box" evidence="20">
    <location>
        <begin position="537"/>
        <end position="653"/>
    </location>
</feature>
<dbReference type="CDD" id="cd13361">
    <property type="entry name" value="PH_PLC_beta"/>
    <property type="match status" value="1"/>
</dbReference>
<dbReference type="PROSITE" id="PS50007">
    <property type="entry name" value="PIPLC_X_DOMAIN"/>
    <property type="match status" value="1"/>
</dbReference>
<keyword evidence="8" id="KW-0106">Calcium</keyword>
<dbReference type="GO" id="GO:0005509">
    <property type="term" value="F:calcium ion binding"/>
    <property type="evidence" value="ECO:0007669"/>
    <property type="project" value="InterPro"/>
</dbReference>
<keyword evidence="14" id="KW-0807">Transducer</keyword>
<dbReference type="Pfam" id="PF17787">
    <property type="entry name" value="PH_14"/>
    <property type="match status" value="1"/>
</dbReference>
<evidence type="ECO:0000256" key="7">
    <source>
        <dbReference type="ARBA" id="ARBA00022801"/>
    </source>
</evidence>
<keyword evidence="9" id="KW-0931">ER-Golgi transport</keyword>
<feature type="region of interest" description="Disordered" evidence="18">
    <location>
        <begin position="466"/>
        <end position="534"/>
    </location>
</feature>
<dbReference type="Gene3D" id="1.20.1230.10">
    <property type="entry name" value="Phospholipase C beta, distal C-terminal domain"/>
    <property type="match status" value="1"/>
</dbReference>
<dbReference type="GO" id="GO:0016607">
    <property type="term" value="C:nuclear speck"/>
    <property type="evidence" value="ECO:0007669"/>
    <property type="project" value="TreeGrafter"/>
</dbReference>
<dbReference type="GO" id="GO:0016192">
    <property type="term" value="P:vesicle-mediated transport"/>
    <property type="evidence" value="ECO:0007669"/>
    <property type="project" value="UniProtKB-KW"/>
</dbReference>
<dbReference type="InterPro" id="IPR037862">
    <property type="entry name" value="PLC-beta_PH"/>
</dbReference>
<feature type="compositionally biased region" description="Basic and acidic residues" evidence="18">
    <location>
        <begin position="516"/>
        <end position="532"/>
    </location>
</feature>
<dbReference type="GO" id="GO:0006886">
    <property type="term" value="P:intracellular protein transport"/>
    <property type="evidence" value="ECO:0007669"/>
    <property type="project" value="InterPro"/>
</dbReference>
<comment type="catalytic activity">
    <reaction evidence="15">
        <text>a 1,2-diacyl-sn-glycero-3-phospho-(1D-myo-inositol-4,5-bisphosphate) + H2O = 1D-myo-inositol 1,4,5-trisphosphate + a 1,2-diacyl-sn-glycerol + H(+)</text>
        <dbReference type="Rhea" id="RHEA:33179"/>
        <dbReference type="ChEBI" id="CHEBI:15377"/>
        <dbReference type="ChEBI" id="CHEBI:15378"/>
        <dbReference type="ChEBI" id="CHEBI:17815"/>
        <dbReference type="ChEBI" id="CHEBI:58456"/>
        <dbReference type="ChEBI" id="CHEBI:203600"/>
        <dbReference type="EC" id="3.1.4.11"/>
    </reaction>
    <physiologicalReaction direction="left-to-right" evidence="15">
        <dbReference type="Rhea" id="RHEA:33180"/>
    </physiologicalReaction>
</comment>
<dbReference type="InterPro" id="IPR017946">
    <property type="entry name" value="PLC-like_Pdiesterase_TIM-brl"/>
</dbReference>
<reference evidence="21 22" key="1">
    <citation type="submission" date="2017-12" db="EMBL/GenBank/DDBJ databases">
        <title>Integrating genomic resources of turbot (Scophthalmus maximus) in depth evaluation of genetic and physical mapping variation across individuals.</title>
        <authorList>
            <person name="Martinez P."/>
        </authorList>
    </citation>
    <scope>NUCLEOTIDE SEQUENCE [LARGE SCALE GENOMIC DNA]</scope>
</reference>
<keyword evidence="17" id="KW-0175">Coiled coil</keyword>
<feature type="coiled-coil region" evidence="17">
    <location>
        <begin position="925"/>
        <end position="952"/>
    </location>
</feature>
<feature type="compositionally biased region" description="Acidic residues" evidence="18">
    <location>
        <begin position="831"/>
        <end position="845"/>
    </location>
</feature>
<dbReference type="SUPFAM" id="SSF49562">
    <property type="entry name" value="C2 domain (Calcium/lipid-binding domain, CaLB)"/>
    <property type="match status" value="1"/>
</dbReference>
<dbReference type="GO" id="GO:0005737">
    <property type="term" value="C:cytoplasm"/>
    <property type="evidence" value="ECO:0007669"/>
    <property type="project" value="TreeGrafter"/>
</dbReference>
<evidence type="ECO:0000256" key="4">
    <source>
        <dbReference type="ARBA" id="ARBA00012368"/>
    </source>
</evidence>
<dbReference type="GO" id="GO:0007613">
    <property type="term" value="P:memory"/>
    <property type="evidence" value="ECO:0007669"/>
    <property type="project" value="TreeGrafter"/>
</dbReference>
<keyword evidence="11" id="KW-0442">Lipid degradation</keyword>
<dbReference type="Gene3D" id="2.30.29.240">
    <property type="match status" value="1"/>
</dbReference>
<dbReference type="PROSITE" id="PS50008">
    <property type="entry name" value="PIPLC_Y_DOMAIN"/>
    <property type="match status" value="1"/>
</dbReference>
<evidence type="ECO:0000256" key="18">
    <source>
        <dbReference type="SAM" id="MobiDB-lite"/>
    </source>
</evidence>
<dbReference type="FunFam" id="3.20.20.190:FF:000039">
    <property type="entry name" value="Phosphoinositide phospholipase C"/>
    <property type="match status" value="1"/>
</dbReference>
<comment type="catalytic activity">
    <reaction evidence="16">
        <text>a 1,2-diacyl-sn-glycero-3-phospho-(1D-myo-inositol) + H2O = 1D-myo-inositol 1-phosphate + a 1,2-diacyl-sn-glycerol + H(+)</text>
        <dbReference type="Rhea" id="RHEA:43484"/>
        <dbReference type="ChEBI" id="CHEBI:15377"/>
        <dbReference type="ChEBI" id="CHEBI:15378"/>
        <dbReference type="ChEBI" id="CHEBI:17815"/>
        <dbReference type="ChEBI" id="CHEBI:57880"/>
        <dbReference type="ChEBI" id="CHEBI:58433"/>
    </reaction>
    <physiologicalReaction direction="left-to-right" evidence="16">
        <dbReference type="Rhea" id="RHEA:43485"/>
    </physiologicalReaction>
</comment>
<dbReference type="Pfam" id="PF00387">
    <property type="entry name" value="PI-PLC-Y"/>
    <property type="match status" value="1"/>
</dbReference>
<evidence type="ECO:0000256" key="16">
    <source>
        <dbReference type="ARBA" id="ARBA00023726"/>
    </source>
</evidence>
<evidence type="ECO:0000256" key="3">
    <source>
        <dbReference type="ARBA" id="ARBA00010050"/>
    </source>
</evidence>
<dbReference type="InterPro" id="IPR011992">
    <property type="entry name" value="EF-hand-dom_pair"/>
</dbReference>
<dbReference type="GO" id="GO:0004435">
    <property type="term" value="F:phosphatidylinositol-4,5-bisphosphate phospholipase C activity"/>
    <property type="evidence" value="ECO:0007669"/>
    <property type="project" value="UniProtKB-EC"/>
</dbReference>
<keyword evidence="12" id="KW-0443">Lipid metabolism</keyword>
<dbReference type="Gene3D" id="1.25.40.10">
    <property type="entry name" value="Tetratricopeptide repeat domain"/>
    <property type="match status" value="1"/>
</dbReference>
<keyword evidence="13" id="KW-0472">Membrane</keyword>
<evidence type="ECO:0000259" key="19">
    <source>
        <dbReference type="PROSITE" id="PS50004"/>
    </source>
</evidence>
<evidence type="ECO:0000313" key="22">
    <source>
        <dbReference type="Proteomes" id="UP000246464"/>
    </source>
</evidence>
<evidence type="ECO:0000256" key="17">
    <source>
        <dbReference type="SAM" id="Coils"/>
    </source>
</evidence>
<dbReference type="Gene3D" id="1.10.238.10">
    <property type="entry name" value="EF-hand"/>
    <property type="match status" value="1"/>
</dbReference>
<evidence type="ECO:0000256" key="8">
    <source>
        <dbReference type="ARBA" id="ARBA00022837"/>
    </source>
</evidence>
<dbReference type="GO" id="GO:0016020">
    <property type="term" value="C:membrane"/>
    <property type="evidence" value="ECO:0007669"/>
    <property type="project" value="UniProtKB-SubCell"/>
</dbReference>
<dbReference type="SUPFAM" id="SSF51695">
    <property type="entry name" value="PLC-like phosphodiesterases"/>
    <property type="match status" value="1"/>
</dbReference>
<dbReference type="GO" id="GO:0051209">
    <property type="term" value="P:release of sequestered calcium ion into cytosol"/>
    <property type="evidence" value="ECO:0007669"/>
    <property type="project" value="TreeGrafter"/>
</dbReference>
<dbReference type="SUPFAM" id="SSF69989">
    <property type="entry name" value="C-terminal domain of PLC-beta"/>
    <property type="match status" value="1"/>
</dbReference>
<dbReference type="GO" id="GO:0048015">
    <property type="term" value="P:phosphatidylinositol-mediated signaling"/>
    <property type="evidence" value="ECO:0007669"/>
    <property type="project" value="TreeGrafter"/>
</dbReference>
<dbReference type="CDD" id="cd00275">
    <property type="entry name" value="C2_PLC_like"/>
    <property type="match status" value="1"/>
</dbReference>
<dbReference type="Proteomes" id="UP000246464">
    <property type="component" value="Chromosome 15"/>
</dbReference>
<dbReference type="Pfam" id="PF00168">
    <property type="entry name" value="C2"/>
    <property type="match status" value="1"/>
</dbReference>
<dbReference type="GO" id="GO:0046488">
    <property type="term" value="P:phosphatidylinositol metabolic process"/>
    <property type="evidence" value="ECO:0007669"/>
    <property type="project" value="TreeGrafter"/>
</dbReference>
<dbReference type="InterPro" id="IPR011990">
    <property type="entry name" value="TPR-like_helical_dom_sf"/>
</dbReference>
<feature type="region of interest" description="Disordered" evidence="18">
    <location>
        <begin position="829"/>
        <end position="893"/>
    </location>
</feature>
<keyword evidence="22" id="KW-1185">Reference proteome</keyword>
<feature type="compositionally biased region" description="Polar residues" evidence="18">
    <location>
        <begin position="484"/>
        <end position="500"/>
    </location>
</feature>
<dbReference type="InterPro" id="IPR014815">
    <property type="entry name" value="PLC-beta_C"/>
</dbReference>
<dbReference type="Pfam" id="PF00388">
    <property type="entry name" value="PI-PLC-X"/>
    <property type="match status" value="1"/>
</dbReference>
<dbReference type="PROSITE" id="PS50004">
    <property type="entry name" value="C2"/>
    <property type="match status" value="1"/>
</dbReference>
<name>A0A2U9CI90_SCOMX</name>
<evidence type="ECO:0000256" key="5">
    <source>
        <dbReference type="ARBA" id="ARBA00022448"/>
    </source>
</evidence>
<evidence type="ECO:0000256" key="15">
    <source>
        <dbReference type="ARBA" id="ARBA00023674"/>
    </source>
</evidence>
<dbReference type="PANTHER" id="PTHR10336:SF12">
    <property type="entry name" value="1-PHOSPHATIDYLINOSITOL 4,5-BISPHOSPHATE PHOSPHODIESTERASE BETA-1"/>
    <property type="match status" value="1"/>
</dbReference>
<dbReference type="InterPro" id="IPR035892">
    <property type="entry name" value="C2_domain_sf"/>
</dbReference>
<dbReference type="GO" id="GO:0007186">
    <property type="term" value="P:G protein-coupled receptor signaling pathway"/>
    <property type="evidence" value="ECO:0007669"/>
    <property type="project" value="TreeGrafter"/>
</dbReference>
<evidence type="ECO:0000256" key="13">
    <source>
        <dbReference type="ARBA" id="ARBA00023136"/>
    </source>
</evidence>
<dbReference type="InterPro" id="IPR053945">
    <property type="entry name" value="PLCB1-4-like_EFh"/>
</dbReference>
<dbReference type="InterPro" id="IPR001192">
    <property type="entry name" value="PI-PLC_fam"/>
</dbReference>
<dbReference type="EMBL" id="CP026257">
    <property type="protein sequence ID" value="AWP14592.1"/>
    <property type="molecule type" value="Genomic_DNA"/>
</dbReference>
<dbReference type="Gene3D" id="3.20.20.190">
    <property type="entry name" value="Phosphatidylinositol (PI) phosphodiesterase"/>
    <property type="match status" value="1"/>
</dbReference>
<sequence length="1448" mass="164104">MASAQPGVHALKLQTHSVSHTLRNGSNFIKWDEDLSTVTPVTLHVDSHGFYLYWTDQNKDTELLDLTLVKDVRTGRSTKTPKEAKLRELLDVGNLVGRLENRMVTVVTASDLVNVNQLNFIAAQEDEAKVWCEELFSLSSNLLSHNLNRDRSLLKAYVKLTLQPNAEGRIPVKNIVRLFSSDRKRVENALESCKLPCGRGEGVKVDDFTLDVYRSFLDVLCPRPELGSIFKLQGGDDGTLTVDQMTEFINNKQRDPRLNEILYPPLRPAQTHAVMERYQQDQAQLKQDVISLQAFSSYLSSDENGVIPPEKLDQSEDMNFPLSHYLINSSHNTYLTAGQLAGSSSVEMYRQVLLAGCRCVELDVWKGRTAEEEPVITHGFTMTSEIPFKEVIEAIAECAFKTSPFPVILSFENHVDSLKQQAKMAEYCRSIFGDALLIDPLDKYPLESGVPLPSPQELMGKILIKNKKSHKPSNNNDTKRLTDQPANQSSEPLSPSNNTGELEAESEEDDDDEDDDGKKVSGDTGSAEREAVATEEMSTLVNYVQPTKFNSFEASKKAARCYHMSSFVETKALEHLTKSPVEFVEYNKSQLSRIYPKGTRVDSSNFMPQLFWNAGCQLVALNYQTIDLSMQLNLFMFEYNGRSGYRLKPEFMRRPDKHFDPFTENTVDGIVANMLSVKVISGQLLTERRVGVYVEVEMFGLPVDTRRKALKTKTSQNNNAINPVWDEEPIVFKKVILPTLASLRIAAFEEGGKFIGHRIIPVSAIRPGYRYIGLRNEKNQSLILPAVFVYIEVKDYVPDTFADVIEALSNPIRYVNLLEQRSKQLAALTLEDGEEDVQPEDEADTGAERKSDPKSSPLENGLSPASGPAGHTPIAMTPKASAANQQAAASDAAKPAAKSEDLVSSVLIDVPVCTVDGLQQSKVYQKEQRRQFKELKELVRRHQKKTSELLREFNNKYKKTARQCSRSRGSCSDSEKDERLQQLRDEQQQQLLALRQEQYYSQKYLQREHIKTLTERLSSLAEESHSGQMRKLKDICDKEKKELKRQMDRRRTEKINQAKTKEKHLAEEEKMEINKSYVNEVVQNIKRLEETQTKRHDQLVEQHNELLQEVQELKPKLQGAVEAEFQEKFQRLPGEIRDFLQDRKTERQTTQLAMDNTGKEKEAMQLMAEADKKVKASGSFLGGMFGGNHKVEDACEMYARAANMFKMAKNWSAAGNAFCQAARLHMQLQNKLDSATSFVDAGNAYKKADPQEAINCLNQAIDIYTDMGRFTIAAKHHITIAEIYESELVDIEKAIAHYEQAADYYKGEESNSSANKCLLKVGHYSAQLEQYPKAVEIYEQVAMNTMDNPLLKYNAKEYFFKASLCHFIVDELNAKLAIEKYEEMFPAFSDSRELKLLKKLLEAHEEQNSEAFTEAVKEFDSVSRLDQWLTTMLLRIKKTIQGDAGDLK</sequence>
<dbReference type="SUPFAM" id="SSF47473">
    <property type="entry name" value="EF-hand"/>
    <property type="match status" value="1"/>
</dbReference>
<keyword evidence="10" id="KW-0653">Protein transport</keyword>
<dbReference type="PRINTS" id="PR00448">
    <property type="entry name" value="NSFATTACHMNT"/>
</dbReference>
<comment type="similarity">
    <text evidence="3">Belongs to the SNAP family.</text>
</comment>
<dbReference type="InterPro" id="IPR000008">
    <property type="entry name" value="C2_dom"/>
</dbReference>
<keyword evidence="6" id="KW-0597">Phosphoprotein</keyword>
<dbReference type="InterPro" id="IPR000744">
    <property type="entry name" value="NSF_attach"/>
</dbReference>
<dbReference type="Pfam" id="PF22631">
    <property type="entry name" value="PLCB1-4-like_EFh"/>
    <property type="match status" value="1"/>
</dbReference>
<dbReference type="SUPFAM" id="SSF48452">
    <property type="entry name" value="TPR-like"/>
    <property type="match status" value="1"/>
</dbReference>
<dbReference type="STRING" id="52904.ENSSMAP00000003201"/>
<evidence type="ECO:0000256" key="14">
    <source>
        <dbReference type="ARBA" id="ARBA00023224"/>
    </source>
</evidence>
<dbReference type="GO" id="GO:0016042">
    <property type="term" value="P:lipid catabolic process"/>
    <property type="evidence" value="ECO:0007669"/>
    <property type="project" value="UniProtKB-KW"/>
</dbReference>
<accession>A0A2U9CI90</accession>
<feature type="compositionally biased region" description="Low complexity" evidence="18">
    <location>
        <begin position="878"/>
        <end position="893"/>
    </location>
</feature>
<dbReference type="EC" id="3.1.4.11" evidence="4"/>
<protein>
    <recommendedName>
        <fullName evidence="4">phosphoinositide phospholipase C</fullName>
        <ecNumber evidence="4">3.1.4.11</ecNumber>
    </recommendedName>
</protein>
<feature type="domain" description="C2" evidence="19">
    <location>
        <begin position="653"/>
        <end position="782"/>
    </location>
</feature>
<evidence type="ECO:0000256" key="2">
    <source>
        <dbReference type="ARBA" id="ARBA00004170"/>
    </source>
</evidence>
<dbReference type="SMART" id="SM00149">
    <property type="entry name" value="PLCYc"/>
    <property type="match status" value="1"/>
</dbReference>
<evidence type="ECO:0000256" key="9">
    <source>
        <dbReference type="ARBA" id="ARBA00022892"/>
    </source>
</evidence>
<evidence type="ECO:0000313" key="21">
    <source>
        <dbReference type="EMBL" id="AWP14592.1"/>
    </source>
</evidence>
<evidence type="ECO:0000256" key="6">
    <source>
        <dbReference type="ARBA" id="ARBA00022553"/>
    </source>
</evidence>
<comment type="subcellular location">
    <subcellularLocation>
        <location evidence="2">Membrane</location>
        <topology evidence="2">Peripheral membrane protein</topology>
    </subcellularLocation>
</comment>
<proteinExistence type="inferred from homology"/>
<dbReference type="InterPro" id="IPR000909">
    <property type="entry name" value="PLipase_C_PInositol-sp_X_dom"/>
</dbReference>
<dbReference type="FunFam" id="1.25.40.10:FF:000028">
    <property type="entry name" value="beta-soluble NSF attachment protein-like isoform X1"/>
    <property type="match status" value="1"/>
</dbReference>
<evidence type="ECO:0000256" key="10">
    <source>
        <dbReference type="ARBA" id="ARBA00022927"/>
    </source>
</evidence>
<dbReference type="Pfam" id="PF14938">
    <property type="entry name" value="SNAP"/>
    <property type="match status" value="1"/>
</dbReference>
<dbReference type="Pfam" id="PF08703">
    <property type="entry name" value="PLC-beta_C"/>
    <property type="match status" value="1"/>
</dbReference>
<dbReference type="SMART" id="SM00148">
    <property type="entry name" value="PLCXc"/>
    <property type="match status" value="1"/>
</dbReference>
<keyword evidence="7" id="KW-0378">Hydrolase</keyword>
<dbReference type="SMART" id="SM00239">
    <property type="entry name" value="C2"/>
    <property type="match status" value="1"/>
</dbReference>
<dbReference type="CDD" id="cd15832">
    <property type="entry name" value="SNAP"/>
    <property type="match status" value="1"/>
</dbReference>
<dbReference type="Gene3D" id="2.60.40.150">
    <property type="entry name" value="C2 domain"/>
    <property type="match status" value="1"/>
</dbReference>